<evidence type="ECO:0000313" key="8">
    <source>
        <dbReference type="Proteomes" id="UP000480275"/>
    </source>
</evidence>
<dbReference type="AlphaFoldDB" id="A0A6L5JVX5"/>
<dbReference type="InterPro" id="IPR036271">
    <property type="entry name" value="Tet_transcr_reg_TetR-rel_C_sf"/>
</dbReference>
<dbReference type="SUPFAM" id="SSF48498">
    <property type="entry name" value="Tetracyclin repressor-like, C-terminal domain"/>
    <property type="match status" value="1"/>
</dbReference>
<dbReference type="Gene3D" id="1.10.357.10">
    <property type="entry name" value="Tetracycline Repressor, domain 2"/>
    <property type="match status" value="1"/>
</dbReference>
<dbReference type="PANTHER" id="PTHR30055:SF223">
    <property type="entry name" value="HTH-TYPE TRANSCRIPTIONAL REGULATOR UIDR"/>
    <property type="match status" value="1"/>
</dbReference>
<organism evidence="7 8">
    <name type="scientific">Rhodocyclus tenuis</name>
    <name type="common">Rhodospirillum tenue</name>
    <dbReference type="NCBI Taxonomy" id="1066"/>
    <lineage>
        <taxon>Bacteria</taxon>
        <taxon>Pseudomonadati</taxon>
        <taxon>Pseudomonadota</taxon>
        <taxon>Betaproteobacteria</taxon>
        <taxon>Rhodocyclales</taxon>
        <taxon>Rhodocyclaceae</taxon>
        <taxon>Rhodocyclus</taxon>
    </lineage>
</organism>
<evidence type="ECO:0000313" key="7">
    <source>
        <dbReference type="EMBL" id="MQY51537.1"/>
    </source>
</evidence>
<sequence length="240" mass="26098">MASWQKTLQESSAPPVASGDSAPVRRRRKAARPSELVAAALGLFVERGFAATRLDDVAARAGVSKGTLYLYFDSKEALFKSVVEESLVPALAAAEQWLAQYEGSATDSVRELLVGWWVLLGETPLAGMPKLIIAEAGNFPELAKFYHERVIVRGRALMRTVLERGIARGEFRPLDIEIAIDVIFSPILMLLIWRHSMVGMCGYDYAPATYLETHMNLLINGLCADSRTGTAGASAAEGRA</sequence>
<keyword evidence="2 4" id="KW-0238">DNA-binding</keyword>
<dbReference type="Gene3D" id="1.10.10.60">
    <property type="entry name" value="Homeodomain-like"/>
    <property type="match status" value="1"/>
</dbReference>
<dbReference type="GO" id="GO:0000976">
    <property type="term" value="F:transcription cis-regulatory region binding"/>
    <property type="evidence" value="ECO:0007669"/>
    <property type="project" value="TreeGrafter"/>
</dbReference>
<dbReference type="InterPro" id="IPR011075">
    <property type="entry name" value="TetR_C"/>
</dbReference>
<dbReference type="SUPFAM" id="SSF46689">
    <property type="entry name" value="Homeodomain-like"/>
    <property type="match status" value="1"/>
</dbReference>
<evidence type="ECO:0000256" key="3">
    <source>
        <dbReference type="ARBA" id="ARBA00023163"/>
    </source>
</evidence>
<feature type="region of interest" description="Disordered" evidence="5">
    <location>
        <begin position="1"/>
        <end position="26"/>
    </location>
</feature>
<feature type="compositionally biased region" description="Polar residues" evidence="5">
    <location>
        <begin position="1"/>
        <end position="12"/>
    </location>
</feature>
<evidence type="ECO:0000256" key="4">
    <source>
        <dbReference type="PROSITE-ProRule" id="PRU00335"/>
    </source>
</evidence>
<accession>A0A6L5JVX5</accession>
<evidence type="ECO:0000256" key="5">
    <source>
        <dbReference type="SAM" id="MobiDB-lite"/>
    </source>
</evidence>
<dbReference type="InterPro" id="IPR050109">
    <property type="entry name" value="HTH-type_TetR-like_transc_reg"/>
</dbReference>
<dbReference type="FunFam" id="1.10.10.60:FF:000141">
    <property type="entry name" value="TetR family transcriptional regulator"/>
    <property type="match status" value="1"/>
</dbReference>
<feature type="domain" description="HTH tetR-type" evidence="6">
    <location>
        <begin position="30"/>
        <end position="90"/>
    </location>
</feature>
<feature type="DNA-binding region" description="H-T-H motif" evidence="4">
    <location>
        <begin position="53"/>
        <end position="72"/>
    </location>
</feature>
<dbReference type="EMBL" id="WIXJ01000003">
    <property type="protein sequence ID" value="MQY51537.1"/>
    <property type="molecule type" value="Genomic_DNA"/>
</dbReference>
<dbReference type="Pfam" id="PF16859">
    <property type="entry name" value="TetR_C_11"/>
    <property type="match status" value="1"/>
</dbReference>
<dbReference type="InterPro" id="IPR009057">
    <property type="entry name" value="Homeodomain-like_sf"/>
</dbReference>
<dbReference type="Proteomes" id="UP000480275">
    <property type="component" value="Unassembled WGS sequence"/>
</dbReference>
<dbReference type="GO" id="GO:0003700">
    <property type="term" value="F:DNA-binding transcription factor activity"/>
    <property type="evidence" value="ECO:0007669"/>
    <property type="project" value="TreeGrafter"/>
</dbReference>
<keyword evidence="3" id="KW-0804">Transcription</keyword>
<dbReference type="PRINTS" id="PR00455">
    <property type="entry name" value="HTHTETR"/>
</dbReference>
<dbReference type="PANTHER" id="PTHR30055">
    <property type="entry name" value="HTH-TYPE TRANSCRIPTIONAL REGULATOR RUTR"/>
    <property type="match status" value="1"/>
</dbReference>
<proteinExistence type="predicted"/>
<evidence type="ECO:0000259" key="6">
    <source>
        <dbReference type="PROSITE" id="PS50977"/>
    </source>
</evidence>
<reference evidence="7 8" key="1">
    <citation type="submission" date="2019-10" db="EMBL/GenBank/DDBJ databases">
        <title>Whole-genome sequence of the purple nonsulfur photosynthetic bacterium Rhodocyclus tenuis.</title>
        <authorList>
            <person name="Kyndt J.A."/>
            <person name="Meyer T.E."/>
        </authorList>
    </citation>
    <scope>NUCLEOTIDE SEQUENCE [LARGE SCALE GENOMIC DNA]</scope>
    <source>
        <strain evidence="7 8">DSM 110</strain>
    </source>
</reference>
<dbReference type="PROSITE" id="PS50977">
    <property type="entry name" value="HTH_TETR_2"/>
    <property type="match status" value="1"/>
</dbReference>
<keyword evidence="1" id="KW-0805">Transcription regulation</keyword>
<dbReference type="InterPro" id="IPR001647">
    <property type="entry name" value="HTH_TetR"/>
</dbReference>
<comment type="caution">
    <text evidence="7">The sequence shown here is derived from an EMBL/GenBank/DDBJ whole genome shotgun (WGS) entry which is preliminary data.</text>
</comment>
<evidence type="ECO:0000256" key="2">
    <source>
        <dbReference type="ARBA" id="ARBA00023125"/>
    </source>
</evidence>
<dbReference type="OrthoDB" id="9809994at2"/>
<dbReference type="Pfam" id="PF00440">
    <property type="entry name" value="TetR_N"/>
    <property type="match status" value="1"/>
</dbReference>
<gene>
    <name evidence="7" type="ORF">GHK24_07090</name>
</gene>
<protein>
    <submittedName>
        <fullName evidence="7">TetR family transcriptional regulator</fullName>
    </submittedName>
</protein>
<name>A0A6L5JVX5_RHOTE</name>
<evidence type="ECO:0000256" key="1">
    <source>
        <dbReference type="ARBA" id="ARBA00023015"/>
    </source>
</evidence>